<dbReference type="AlphaFoldDB" id="A0A8T0H070"/>
<proteinExistence type="predicted"/>
<evidence type="ECO:0000313" key="2">
    <source>
        <dbReference type="Proteomes" id="UP000822688"/>
    </source>
</evidence>
<accession>A0A8T0H070</accession>
<organism evidence="1 2">
    <name type="scientific">Ceratodon purpureus</name>
    <name type="common">Fire moss</name>
    <name type="synonym">Dicranum purpureum</name>
    <dbReference type="NCBI Taxonomy" id="3225"/>
    <lineage>
        <taxon>Eukaryota</taxon>
        <taxon>Viridiplantae</taxon>
        <taxon>Streptophyta</taxon>
        <taxon>Embryophyta</taxon>
        <taxon>Bryophyta</taxon>
        <taxon>Bryophytina</taxon>
        <taxon>Bryopsida</taxon>
        <taxon>Dicranidae</taxon>
        <taxon>Pseudoditrichales</taxon>
        <taxon>Ditrichaceae</taxon>
        <taxon>Ceratodon</taxon>
    </lineage>
</organism>
<name>A0A8T0H070_CERPU</name>
<keyword evidence="2" id="KW-1185">Reference proteome</keyword>
<dbReference type="Proteomes" id="UP000822688">
    <property type="component" value="Chromosome 8"/>
</dbReference>
<protein>
    <submittedName>
        <fullName evidence="1">Uncharacterized protein</fullName>
    </submittedName>
</protein>
<gene>
    <name evidence="1" type="ORF">KC19_8G083100</name>
</gene>
<dbReference type="EMBL" id="CM026429">
    <property type="protein sequence ID" value="KAG0564105.1"/>
    <property type="molecule type" value="Genomic_DNA"/>
</dbReference>
<reference evidence="1" key="1">
    <citation type="submission" date="2020-06" db="EMBL/GenBank/DDBJ databases">
        <title>WGS assembly of Ceratodon purpureus strain R40.</title>
        <authorList>
            <person name="Carey S.B."/>
            <person name="Jenkins J."/>
            <person name="Shu S."/>
            <person name="Lovell J.T."/>
            <person name="Sreedasyam A."/>
            <person name="Maumus F."/>
            <person name="Tiley G.P."/>
            <person name="Fernandez-Pozo N."/>
            <person name="Barry K."/>
            <person name="Chen C."/>
            <person name="Wang M."/>
            <person name="Lipzen A."/>
            <person name="Daum C."/>
            <person name="Saski C.A."/>
            <person name="Payton A.C."/>
            <person name="Mcbreen J.C."/>
            <person name="Conrad R.E."/>
            <person name="Kollar L.M."/>
            <person name="Olsson S."/>
            <person name="Huttunen S."/>
            <person name="Landis J.B."/>
            <person name="Wickett N.J."/>
            <person name="Johnson M.G."/>
            <person name="Rensing S.A."/>
            <person name="Grimwood J."/>
            <person name="Schmutz J."/>
            <person name="Mcdaniel S.F."/>
        </authorList>
    </citation>
    <scope>NUCLEOTIDE SEQUENCE</scope>
    <source>
        <strain evidence="1">R40</strain>
    </source>
</reference>
<comment type="caution">
    <text evidence="1">The sequence shown here is derived from an EMBL/GenBank/DDBJ whole genome shotgun (WGS) entry which is preliminary data.</text>
</comment>
<evidence type="ECO:0000313" key="1">
    <source>
        <dbReference type="EMBL" id="KAG0564105.1"/>
    </source>
</evidence>
<sequence>MKRMAIHAFITIQASRLLGFCNGPVLGIISKGFVRLGISQSFSYIINGTFF</sequence>